<keyword evidence="2" id="KW-1185">Reference proteome</keyword>
<evidence type="ECO:0000313" key="2">
    <source>
        <dbReference type="Proteomes" id="UP000589620"/>
    </source>
</evidence>
<sequence>MSIVVLGMSGSGDAVACGDDLGAAVGVADLGATLPSVEHPASTATTRAAPDTATALAWAVVWGLIPGWTPHGCGGREDPS</sequence>
<dbReference type="EMBL" id="JACCBJ010000001">
    <property type="protein sequence ID" value="NYD75912.1"/>
    <property type="molecule type" value="Genomic_DNA"/>
</dbReference>
<dbReference type="AlphaFoldDB" id="A0A852T4Y2"/>
<organism evidence="1 2">
    <name type="scientific">Leifsonia soli</name>
    <dbReference type="NCBI Taxonomy" id="582665"/>
    <lineage>
        <taxon>Bacteria</taxon>
        <taxon>Bacillati</taxon>
        <taxon>Actinomycetota</taxon>
        <taxon>Actinomycetes</taxon>
        <taxon>Micrococcales</taxon>
        <taxon>Microbacteriaceae</taxon>
        <taxon>Leifsonia</taxon>
    </lineage>
</organism>
<protein>
    <submittedName>
        <fullName evidence="1">Uncharacterized protein</fullName>
    </submittedName>
</protein>
<gene>
    <name evidence="1" type="ORF">BJ963_003431</name>
</gene>
<comment type="caution">
    <text evidence="1">The sequence shown here is derived from an EMBL/GenBank/DDBJ whole genome shotgun (WGS) entry which is preliminary data.</text>
</comment>
<proteinExistence type="predicted"/>
<dbReference type="Proteomes" id="UP000589620">
    <property type="component" value="Unassembled WGS sequence"/>
</dbReference>
<name>A0A852T4Y2_9MICO</name>
<accession>A0A852T4Y2</accession>
<reference evidence="1 2" key="1">
    <citation type="submission" date="2020-07" db="EMBL/GenBank/DDBJ databases">
        <title>Sequencing the genomes of 1000 actinobacteria strains.</title>
        <authorList>
            <person name="Klenk H.-P."/>
        </authorList>
    </citation>
    <scope>NUCLEOTIDE SEQUENCE [LARGE SCALE GENOMIC DNA]</scope>
    <source>
        <strain evidence="1 2">DSM 23871</strain>
    </source>
</reference>
<evidence type="ECO:0000313" key="1">
    <source>
        <dbReference type="EMBL" id="NYD75912.1"/>
    </source>
</evidence>